<evidence type="ECO:0000313" key="5">
    <source>
        <dbReference type="EMBL" id="GAA4974024.1"/>
    </source>
</evidence>
<feature type="domain" description="HTH araC/xylS-type" evidence="4">
    <location>
        <begin position="196"/>
        <end position="294"/>
    </location>
</feature>
<dbReference type="Pfam" id="PF02311">
    <property type="entry name" value="AraC_binding"/>
    <property type="match status" value="1"/>
</dbReference>
<dbReference type="InterPro" id="IPR018062">
    <property type="entry name" value="HTH_AraC-typ_CS"/>
</dbReference>
<keyword evidence="2" id="KW-0238">DNA-binding</keyword>
<keyword evidence="1" id="KW-0805">Transcription regulation</keyword>
<proteinExistence type="predicted"/>
<dbReference type="EMBL" id="BAABJK010000009">
    <property type="protein sequence ID" value="GAA4974024.1"/>
    <property type="molecule type" value="Genomic_DNA"/>
</dbReference>
<name>A0ABP9HMK1_9FLAO</name>
<keyword evidence="6" id="KW-1185">Reference proteome</keyword>
<accession>A0ABP9HMK1</accession>
<dbReference type="Gene3D" id="1.10.10.60">
    <property type="entry name" value="Homeodomain-like"/>
    <property type="match status" value="2"/>
</dbReference>
<dbReference type="SMART" id="SM00342">
    <property type="entry name" value="HTH_ARAC"/>
    <property type="match status" value="1"/>
</dbReference>
<dbReference type="SUPFAM" id="SSF51215">
    <property type="entry name" value="Regulatory protein AraC"/>
    <property type="match status" value="1"/>
</dbReference>
<evidence type="ECO:0000259" key="4">
    <source>
        <dbReference type="PROSITE" id="PS01124"/>
    </source>
</evidence>
<dbReference type="PROSITE" id="PS00041">
    <property type="entry name" value="HTH_ARAC_FAMILY_1"/>
    <property type="match status" value="1"/>
</dbReference>
<sequence>MEDESKIIEEGFIGQKMLALPKSITNISKKNPITSNFYVSDLGYYPRADHHYRLRKKGAKQHIFIYCTKGKGEIHLNKIKTVINPNQFYIIPKNCMHEYKADTNDPWSIYWFHFNGTLADKLYKRYESTRNDNYKNIPFSKERINLFEKIFALFNSNYLENHLEYANLLTLNFISYFVYHDFESNVKGNSDHTTVNSIIEFLANNLDKKLTLDVIAAKFNYSKSYLHTIFKAKTGYPLLVFFNLKKIQKACELLNYTDMSIKEISFEVGFEDPLYFSRIFKNFMGKSPRNYKQGILK</sequence>
<dbReference type="Gene3D" id="2.60.120.280">
    <property type="entry name" value="Regulatory protein AraC"/>
    <property type="match status" value="1"/>
</dbReference>
<keyword evidence="3" id="KW-0804">Transcription</keyword>
<dbReference type="InterPro" id="IPR003313">
    <property type="entry name" value="AraC-bd"/>
</dbReference>
<dbReference type="Proteomes" id="UP001501692">
    <property type="component" value="Unassembled WGS sequence"/>
</dbReference>
<dbReference type="PRINTS" id="PR00032">
    <property type="entry name" value="HTHARAC"/>
</dbReference>
<dbReference type="SUPFAM" id="SSF46689">
    <property type="entry name" value="Homeodomain-like"/>
    <property type="match status" value="2"/>
</dbReference>
<dbReference type="InterPro" id="IPR037923">
    <property type="entry name" value="HTH-like"/>
</dbReference>
<dbReference type="PANTHER" id="PTHR43280">
    <property type="entry name" value="ARAC-FAMILY TRANSCRIPTIONAL REGULATOR"/>
    <property type="match status" value="1"/>
</dbReference>
<dbReference type="PANTHER" id="PTHR43280:SF30">
    <property type="entry name" value="MMSAB OPERON REGULATORY PROTEIN"/>
    <property type="match status" value="1"/>
</dbReference>
<organism evidence="5 6">
    <name type="scientific">Algibacter aquimarinus</name>
    <dbReference type="NCBI Taxonomy" id="1136748"/>
    <lineage>
        <taxon>Bacteria</taxon>
        <taxon>Pseudomonadati</taxon>
        <taxon>Bacteroidota</taxon>
        <taxon>Flavobacteriia</taxon>
        <taxon>Flavobacteriales</taxon>
        <taxon>Flavobacteriaceae</taxon>
        <taxon>Algibacter</taxon>
    </lineage>
</organism>
<dbReference type="InterPro" id="IPR020449">
    <property type="entry name" value="Tscrpt_reg_AraC-type_HTH"/>
</dbReference>
<evidence type="ECO:0000256" key="2">
    <source>
        <dbReference type="ARBA" id="ARBA00023125"/>
    </source>
</evidence>
<dbReference type="CDD" id="cd06986">
    <property type="entry name" value="cupin_MmsR-like_N"/>
    <property type="match status" value="1"/>
</dbReference>
<protein>
    <submittedName>
        <fullName evidence="5">AraC family transcriptional regulator</fullName>
    </submittedName>
</protein>
<gene>
    <name evidence="5" type="ORF">GCM10023315_25630</name>
</gene>
<dbReference type="Pfam" id="PF12833">
    <property type="entry name" value="HTH_18"/>
    <property type="match status" value="1"/>
</dbReference>
<dbReference type="RefSeq" id="WP_345169425.1">
    <property type="nucleotide sequence ID" value="NZ_BAABJK010000009.1"/>
</dbReference>
<evidence type="ECO:0000256" key="3">
    <source>
        <dbReference type="ARBA" id="ARBA00023163"/>
    </source>
</evidence>
<reference evidence="6" key="1">
    <citation type="journal article" date="2019" name="Int. J. Syst. Evol. Microbiol.">
        <title>The Global Catalogue of Microorganisms (GCM) 10K type strain sequencing project: providing services to taxonomists for standard genome sequencing and annotation.</title>
        <authorList>
            <consortium name="The Broad Institute Genomics Platform"/>
            <consortium name="The Broad Institute Genome Sequencing Center for Infectious Disease"/>
            <person name="Wu L."/>
            <person name="Ma J."/>
        </authorList>
    </citation>
    <scope>NUCLEOTIDE SEQUENCE [LARGE SCALE GENOMIC DNA]</scope>
    <source>
        <strain evidence="6">JCM 18287</strain>
    </source>
</reference>
<dbReference type="InterPro" id="IPR009057">
    <property type="entry name" value="Homeodomain-like_sf"/>
</dbReference>
<dbReference type="InterPro" id="IPR018060">
    <property type="entry name" value="HTH_AraC"/>
</dbReference>
<comment type="caution">
    <text evidence="5">The sequence shown here is derived from an EMBL/GenBank/DDBJ whole genome shotgun (WGS) entry which is preliminary data.</text>
</comment>
<dbReference type="PROSITE" id="PS01124">
    <property type="entry name" value="HTH_ARAC_FAMILY_2"/>
    <property type="match status" value="1"/>
</dbReference>
<evidence type="ECO:0000256" key="1">
    <source>
        <dbReference type="ARBA" id="ARBA00023015"/>
    </source>
</evidence>
<evidence type="ECO:0000313" key="6">
    <source>
        <dbReference type="Proteomes" id="UP001501692"/>
    </source>
</evidence>